<dbReference type="Proteomes" id="UP000543287">
    <property type="component" value="Unassembled WGS sequence"/>
</dbReference>
<dbReference type="Pfam" id="PF06817">
    <property type="entry name" value="RVT_thumb"/>
    <property type="match status" value="1"/>
</dbReference>
<dbReference type="InterPro" id="IPR010661">
    <property type="entry name" value="RVT_thumb"/>
</dbReference>
<name>A0A7K9B547_DRONO</name>
<dbReference type="Gene3D" id="3.30.70.270">
    <property type="match status" value="2"/>
</dbReference>
<dbReference type="GO" id="GO:0035613">
    <property type="term" value="F:RNA stem-loop binding"/>
    <property type="evidence" value="ECO:0007669"/>
    <property type="project" value="TreeGrafter"/>
</dbReference>
<evidence type="ECO:0000256" key="2">
    <source>
        <dbReference type="ARBA" id="ARBA00012180"/>
    </source>
</evidence>
<evidence type="ECO:0000256" key="3">
    <source>
        <dbReference type="ARBA" id="ARBA00022679"/>
    </source>
</evidence>
<keyword evidence="8" id="KW-0695">RNA-directed DNA polymerase</keyword>
<dbReference type="EC" id="3.1.26.4" evidence="2"/>
<dbReference type="AlphaFoldDB" id="A0A7K9B547"/>
<evidence type="ECO:0000313" key="11">
    <source>
        <dbReference type="EMBL" id="NXG35122.1"/>
    </source>
</evidence>
<evidence type="ECO:0000256" key="5">
    <source>
        <dbReference type="ARBA" id="ARBA00022722"/>
    </source>
</evidence>
<dbReference type="InterPro" id="IPR000477">
    <property type="entry name" value="RT_dom"/>
</dbReference>
<evidence type="ECO:0000256" key="4">
    <source>
        <dbReference type="ARBA" id="ARBA00022695"/>
    </source>
</evidence>
<evidence type="ECO:0000259" key="9">
    <source>
        <dbReference type="PROSITE" id="PS50878"/>
    </source>
</evidence>
<dbReference type="GO" id="GO:0004523">
    <property type="term" value="F:RNA-DNA hybrid ribonuclease activity"/>
    <property type="evidence" value="ECO:0007669"/>
    <property type="project" value="UniProtKB-EC"/>
</dbReference>
<dbReference type="PROSITE" id="PS50878">
    <property type="entry name" value="RT_POL"/>
    <property type="match status" value="1"/>
</dbReference>
<dbReference type="InterPro" id="IPR043128">
    <property type="entry name" value="Rev_trsase/Diguanyl_cyclase"/>
</dbReference>
<keyword evidence="4" id="KW-0548">Nucleotidyltransferase</keyword>
<evidence type="ECO:0000256" key="8">
    <source>
        <dbReference type="ARBA" id="ARBA00022918"/>
    </source>
</evidence>
<dbReference type="PANTHER" id="PTHR41694">
    <property type="entry name" value="ENDOGENOUS RETROVIRUS GROUP K MEMBER POL PROTEIN"/>
    <property type="match status" value="1"/>
</dbReference>
<dbReference type="InterPro" id="IPR043502">
    <property type="entry name" value="DNA/RNA_pol_sf"/>
</dbReference>
<dbReference type="SUPFAM" id="SSF53098">
    <property type="entry name" value="Ribonuclease H-like"/>
    <property type="match status" value="1"/>
</dbReference>
<gene>
    <name evidence="11" type="primary">Ervk18_1</name>
    <name evidence="11" type="ORF">DRONOV_R08172</name>
</gene>
<feature type="non-terminal residue" evidence="11">
    <location>
        <position position="1"/>
    </location>
</feature>
<evidence type="ECO:0000259" key="10">
    <source>
        <dbReference type="PROSITE" id="PS50879"/>
    </source>
</evidence>
<dbReference type="InterPro" id="IPR036397">
    <property type="entry name" value="RNaseH_sf"/>
</dbReference>
<dbReference type="Gene3D" id="3.30.420.10">
    <property type="entry name" value="Ribonuclease H-like superfamily/Ribonuclease H"/>
    <property type="match status" value="1"/>
</dbReference>
<evidence type="ECO:0000256" key="6">
    <source>
        <dbReference type="ARBA" id="ARBA00022759"/>
    </source>
</evidence>
<keyword evidence="5" id="KW-0540">Nuclease</keyword>
<keyword evidence="6" id="KW-0255">Endonuclease</keyword>
<dbReference type="SUPFAM" id="SSF56672">
    <property type="entry name" value="DNA/RNA polymerases"/>
    <property type="match status" value="1"/>
</dbReference>
<organism evidence="11 12">
    <name type="scientific">Dromaius novaehollandiae</name>
    <name type="common">Emu</name>
    <dbReference type="NCBI Taxonomy" id="8790"/>
    <lineage>
        <taxon>Eukaryota</taxon>
        <taxon>Metazoa</taxon>
        <taxon>Chordata</taxon>
        <taxon>Craniata</taxon>
        <taxon>Vertebrata</taxon>
        <taxon>Euteleostomi</taxon>
        <taxon>Archelosauria</taxon>
        <taxon>Archosauria</taxon>
        <taxon>Dinosauria</taxon>
        <taxon>Saurischia</taxon>
        <taxon>Theropoda</taxon>
        <taxon>Coelurosauria</taxon>
        <taxon>Aves</taxon>
        <taxon>Palaeognathae</taxon>
        <taxon>Casuariiformes</taxon>
        <taxon>Dromaiidae</taxon>
        <taxon>Dromaius</taxon>
    </lineage>
</organism>
<sequence length="420" mass="47342">DAPRFAFSVPSLNVAEPHRLYHWTVLPKGMKNSPTICQAFVAKALAPIRQQHLQAIIYHYMDDILVAAPTIDSMKVVLEAVTRQVTLAGLVIAPEKVQEMPPWRYLGWRITEQTITPQELKLRVKIENLHDLQQLLGSLNWLRPVIGLTNEELHPLLTLLKGDPALTSKRTLSTDAEKALQTVAERLAARKAHQRLEGVPFGLIIFNSTYQSFALLAQWDPSQQDPLVIIEWLFLLHQFSKTVTSQPELISMLLQKGRDRMMLLDGQDPRDIYLLMDLKQLEWLLKYSLSFQIATEGFAGQFRIHLPKHPLFQTLPSLPVFKGSKLSPTPLQALTVFTDGSGCTGRSVNGPWQQDVQGSSQITELAAVVRAFRQWTANLNIVTDSAYVAGLVSRLESAYLKEVSNPQLFALMKELLFLLN</sequence>
<evidence type="ECO:0000256" key="1">
    <source>
        <dbReference type="ARBA" id="ARBA00010879"/>
    </source>
</evidence>
<comment type="caution">
    <text evidence="11">The sequence shown here is derived from an EMBL/GenBank/DDBJ whole genome shotgun (WGS) entry which is preliminary data.</text>
</comment>
<dbReference type="Gene3D" id="3.10.10.10">
    <property type="entry name" value="HIV Type 1 Reverse Transcriptase, subunit A, domain 1"/>
    <property type="match status" value="1"/>
</dbReference>
<feature type="domain" description="Reverse transcriptase" evidence="9">
    <location>
        <begin position="1"/>
        <end position="110"/>
    </location>
</feature>
<evidence type="ECO:0000313" key="12">
    <source>
        <dbReference type="Proteomes" id="UP000543287"/>
    </source>
</evidence>
<dbReference type="GO" id="GO:0003964">
    <property type="term" value="F:RNA-directed DNA polymerase activity"/>
    <property type="evidence" value="ECO:0007669"/>
    <property type="project" value="UniProtKB-KW"/>
</dbReference>
<reference evidence="11 12" key="1">
    <citation type="submission" date="2019-09" db="EMBL/GenBank/DDBJ databases">
        <title>Bird 10,000 Genomes (B10K) Project - Family phase.</title>
        <authorList>
            <person name="Zhang G."/>
        </authorList>
    </citation>
    <scope>NUCLEOTIDE SEQUENCE [LARGE SCALE GENOMIC DNA]</scope>
    <source>
        <strain evidence="11">B10K-LSUMZ-23963</strain>
        <tissue evidence="11">Muscle</tissue>
    </source>
</reference>
<accession>A0A7K9B547</accession>
<evidence type="ECO:0000256" key="7">
    <source>
        <dbReference type="ARBA" id="ARBA00022801"/>
    </source>
</evidence>
<dbReference type="EMBL" id="VWZH01000158">
    <property type="protein sequence ID" value="NXG35122.1"/>
    <property type="molecule type" value="Genomic_DNA"/>
</dbReference>
<feature type="non-terminal residue" evidence="11">
    <location>
        <position position="420"/>
    </location>
</feature>
<protein>
    <recommendedName>
        <fullName evidence="2">ribonuclease H</fullName>
        <ecNumber evidence="2">3.1.26.4</ecNumber>
    </recommendedName>
</protein>
<comment type="similarity">
    <text evidence="1">Belongs to the beta type-B retroviral polymerase family. HERV class-II K(HML-2) pol subfamily.</text>
</comment>
<dbReference type="PANTHER" id="PTHR41694:SF3">
    <property type="entry name" value="RNA-DIRECTED DNA POLYMERASE-RELATED"/>
    <property type="match status" value="1"/>
</dbReference>
<dbReference type="PROSITE" id="PS50879">
    <property type="entry name" value="RNASE_H_1"/>
    <property type="match status" value="1"/>
</dbReference>
<dbReference type="InterPro" id="IPR012337">
    <property type="entry name" value="RNaseH-like_sf"/>
</dbReference>
<proteinExistence type="inferred from homology"/>
<keyword evidence="3" id="KW-0808">Transferase</keyword>
<keyword evidence="7" id="KW-0378">Hydrolase</keyword>
<feature type="domain" description="RNase H type-1" evidence="10">
    <location>
        <begin position="330"/>
        <end position="420"/>
    </location>
</feature>
<dbReference type="Pfam" id="PF00078">
    <property type="entry name" value="RVT_1"/>
    <property type="match status" value="1"/>
</dbReference>
<dbReference type="InterPro" id="IPR002156">
    <property type="entry name" value="RNaseH_domain"/>
</dbReference>